<evidence type="ECO:0000313" key="1">
    <source>
        <dbReference type="EMBL" id="GFT43984.1"/>
    </source>
</evidence>
<evidence type="ECO:0000313" key="2">
    <source>
        <dbReference type="Proteomes" id="UP000887013"/>
    </source>
</evidence>
<gene>
    <name evidence="1" type="ORF">NPIL_373711</name>
</gene>
<proteinExistence type="predicted"/>
<reference evidence="1" key="1">
    <citation type="submission" date="2020-08" db="EMBL/GenBank/DDBJ databases">
        <title>Multicomponent nature underlies the extraordinary mechanical properties of spider dragline silk.</title>
        <authorList>
            <person name="Kono N."/>
            <person name="Nakamura H."/>
            <person name="Mori M."/>
            <person name="Yoshida Y."/>
            <person name="Ohtoshi R."/>
            <person name="Malay A.D."/>
            <person name="Moran D.A.P."/>
            <person name="Tomita M."/>
            <person name="Numata K."/>
            <person name="Arakawa K."/>
        </authorList>
    </citation>
    <scope>NUCLEOTIDE SEQUENCE</scope>
</reference>
<sequence length="72" mass="7909">MRNTDGMPSIPEGCLEAEWDAIHIAASSDPHGSCYVVPKASFEDIYFVCKCQTLRVRPLLSLDSGNGSMNYL</sequence>
<dbReference type="Proteomes" id="UP000887013">
    <property type="component" value="Unassembled WGS sequence"/>
</dbReference>
<name>A0A8X6NZE1_NEPPI</name>
<accession>A0A8X6NZE1</accession>
<keyword evidence="2" id="KW-1185">Reference proteome</keyword>
<comment type="caution">
    <text evidence="1">The sequence shown here is derived from an EMBL/GenBank/DDBJ whole genome shotgun (WGS) entry which is preliminary data.</text>
</comment>
<protein>
    <submittedName>
        <fullName evidence="1">Uncharacterized protein</fullName>
    </submittedName>
</protein>
<dbReference type="AlphaFoldDB" id="A0A8X6NZE1"/>
<dbReference type="EMBL" id="BMAW01064220">
    <property type="protein sequence ID" value="GFT43984.1"/>
    <property type="molecule type" value="Genomic_DNA"/>
</dbReference>
<organism evidence="1 2">
    <name type="scientific">Nephila pilipes</name>
    <name type="common">Giant wood spider</name>
    <name type="synonym">Nephila maculata</name>
    <dbReference type="NCBI Taxonomy" id="299642"/>
    <lineage>
        <taxon>Eukaryota</taxon>
        <taxon>Metazoa</taxon>
        <taxon>Ecdysozoa</taxon>
        <taxon>Arthropoda</taxon>
        <taxon>Chelicerata</taxon>
        <taxon>Arachnida</taxon>
        <taxon>Araneae</taxon>
        <taxon>Araneomorphae</taxon>
        <taxon>Entelegynae</taxon>
        <taxon>Araneoidea</taxon>
        <taxon>Nephilidae</taxon>
        <taxon>Nephila</taxon>
    </lineage>
</organism>